<evidence type="ECO:0000259" key="1">
    <source>
        <dbReference type="PROSITE" id="PS50234"/>
    </source>
</evidence>
<evidence type="ECO:0000313" key="3">
    <source>
        <dbReference type="EMBL" id="KAK7076687.1"/>
    </source>
</evidence>
<keyword evidence="4" id="KW-1185">Reference proteome</keyword>
<reference evidence="3 4" key="1">
    <citation type="submission" date="2023-11" db="EMBL/GenBank/DDBJ databases">
        <title>Halocaridina rubra genome assembly.</title>
        <authorList>
            <person name="Smith C."/>
        </authorList>
    </citation>
    <scope>NUCLEOTIDE SEQUENCE [LARGE SCALE GENOMIC DNA]</scope>
    <source>
        <strain evidence="3">EP-1</strain>
        <tissue evidence="3">Whole</tissue>
    </source>
</reference>
<dbReference type="InterPro" id="IPR013694">
    <property type="entry name" value="VIT"/>
</dbReference>
<sequence length="697" mass="76143">MLGIGGYKHTREQGGVSQIKMRPSEWGYWGLIGRCIAQAPSIQVVKLKSVTVDVSVRGFVAKVSACSTYVNTTKYPLQIEYRIPVDESAAVYSFEAIVNGRKIIAQCMEKKKAENIYKEAVTSGHTAVLAREDRLMSDILHLALGNLPAGETVELKLRMIMELRVKSDGAVNFTLPTVLLPRYCPQDIAYNQHTTSVARFGGFCFEPPEFIAVSDVYSTDIRATVNGGPSISHIVSYSDALNVNISDDGMSAEVTQDGSFKADHDWMILVYYRNPYKTHVIRETGERSSTGLMKDDLLMINIHPEVPQHSYSNRNEIVFIVDCSGSMRGENIQSARATLLLFLKALPMGVYFNVICFGSTFSLLFPEGSQIFTENTFQKSIMLQKSMEANLGGTEILQPLKYVYSQPLKPGHGRQIILLSDGEVMNVDQVKQLVSRNAHETRVFAVGIGHGASTALIKGLARAGKGKSDMVYQQDKLQFKVMGLVKCMLQENVQDVSVIFNVDPPCGVKLVPKVPPVIFGGQHLIMYTRLPQATEVKSATVKGTLESEILNFNIKGTDIITSHDEDMILHRLAARAQILEWQIDEEEDVGGEMIALSVTSGVVSRLTALVGVDQDESSVVAVQQVSPQPVFSFRSCNMSGGFGNTNTATGGSSFYAPSSAAGFSFNAPSSAAGGALFGLSQSLQSSKQHYTEKMACT</sequence>
<gene>
    <name evidence="3" type="primary">VWA5A_2</name>
    <name evidence="3" type="ORF">SK128_021990</name>
</gene>
<dbReference type="Proteomes" id="UP001381693">
    <property type="component" value="Unassembled WGS sequence"/>
</dbReference>
<dbReference type="GO" id="GO:0032991">
    <property type="term" value="C:protein-containing complex"/>
    <property type="evidence" value="ECO:0007669"/>
    <property type="project" value="UniProtKB-ARBA"/>
</dbReference>
<comment type="caution">
    <text evidence="3">The sequence shown here is derived from an EMBL/GenBank/DDBJ whole genome shotgun (WGS) entry which is preliminary data.</text>
</comment>
<proteinExistence type="predicted"/>
<feature type="domain" description="VIT" evidence="2">
    <location>
        <begin position="31"/>
        <end position="161"/>
    </location>
</feature>
<dbReference type="PANTHER" id="PTHR45737:SF6">
    <property type="entry name" value="VON WILLEBRAND FACTOR A DOMAIN-CONTAINING PROTEIN 5A"/>
    <property type="match status" value="1"/>
</dbReference>
<feature type="non-terminal residue" evidence="3">
    <location>
        <position position="697"/>
    </location>
</feature>
<dbReference type="EMBL" id="JAXCGZ010009575">
    <property type="protein sequence ID" value="KAK7076687.1"/>
    <property type="molecule type" value="Genomic_DNA"/>
</dbReference>
<dbReference type="Gene3D" id="3.40.50.410">
    <property type="entry name" value="von Willebrand factor, type A domain"/>
    <property type="match status" value="1"/>
</dbReference>
<dbReference type="SMART" id="SM00609">
    <property type="entry name" value="VIT"/>
    <property type="match status" value="1"/>
</dbReference>
<dbReference type="PANTHER" id="PTHR45737">
    <property type="entry name" value="VON WILLEBRAND FACTOR A DOMAIN-CONTAINING PROTEIN 5A"/>
    <property type="match status" value="1"/>
</dbReference>
<dbReference type="SUPFAM" id="SSF53300">
    <property type="entry name" value="vWA-like"/>
    <property type="match status" value="1"/>
</dbReference>
<name>A0AAN9AAR8_HALRR</name>
<feature type="domain" description="VWFA" evidence="1">
    <location>
        <begin position="316"/>
        <end position="493"/>
    </location>
</feature>
<dbReference type="SMART" id="SM00327">
    <property type="entry name" value="VWA"/>
    <property type="match status" value="1"/>
</dbReference>
<dbReference type="InterPro" id="IPR036465">
    <property type="entry name" value="vWFA_dom_sf"/>
</dbReference>
<dbReference type="PROSITE" id="PS50234">
    <property type="entry name" value="VWFA"/>
    <property type="match status" value="1"/>
</dbReference>
<dbReference type="Pfam" id="PF08487">
    <property type="entry name" value="VIT"/>
    <property type="match status" value="1"/>
</dbReference>
<evidence type="ECO:0000259" key="2">
    <source>
        <dbReference type="PROSITE" id="PS51468"/>
    </source>
</evidence>
<dbReference type="PROSITE" id="PS51468">
    <property type="entry name" value="VIT"/>
    <property type="match status" value="1"/>
</dbReference>
<dbReference type="AlphaFoldDB" id="A0AAN9AAR8"/>
<organism evidence="3 4">
    <name type="scientific">Halocaridina rubra</name>
    <name type="common">Hawaiian red shrimp</name>
    <dbReference type="NCBI Taxonomy" id="373956"/>
    <lineage>
        <taxon>Eukaryota</taxon>
        <taxon>Metazoa</taxon>
        <taxon>Ecdysozoa</taxon>
        <taxon>Arthropoda</taxon>
        <taxon>Crustacea</taxon>
        <taxon>Multicrustacea</taxon>
        <taxon>Malacostraca</taxon>
        <taxon>Eumalacostraca</taxon>
        <taxon>Eucarida</taxon>
        <taxon>Decapoda</taxon>
        <taxon>Pleocyemata</taxon>
        <taxon>Caridea</taxon>
        <taxon>Atyoidea</taxon>
        <taxon>Atyidae</taxon>
        <taxon>Halocaridina</taxon>
    </lineage>
</organism>
<dbReference type="Pfam" id="PF13768">
    <property type="entry name" value="VWA_3"/>
    <property type="match status" value="1"/>
</dbReference>
<protein>
    <submittedName>
        <fullName evidence="3">von Willebrand factor A domain-containing protein 5A</fullName>
    </submittedName>
</protein>
<accession>A0AAN9AAR8</accession>
<dbReference type="InterPro" id="IPR002035">
    <property type="entry name" value="VWF_A"/>
</dbReference>
<evidence type="ECO:0000313" key="4">
    <source>
        <dbReference type="Proteomes" id="UP001381693"/>
    </source>
</evidence>